<dbReference type="EMBL" id="JH818674">
    <property type="protein sequence ID" value="EKC37824.1"/>
    <property type="molecule type" value="Genomic_DNA"/>
</dbReference>
<reference evidence="1" key="1">
    <citation type="journal article" date="2012" name="Nature">
        <title>The oyster genome reveals stress adaptation and complexity of shell formation.</title>
        <authorList>
            <person name="Zhang G."/>
            <person name="Fang X."/>
            <person name="Guo X."/>
            <person name="Li L."/>
            <person name="Luo R."/>
            <person name="Xu F."/>
            <person name="Yang P."/>
            <person name="Zhang L."/>
            <person name="Wang X."/>
            <person name="Qi H."/>
            <person name="Xiong Z."/>
            <person name="Que H."/>
            <person name="Xie Y."/>
            <person name="Holland P.W."/>
            <person name="Paps J."/>
            <person name="Zhu Y."/>
            <person name="Wu F."/>
            <person name="Chen Y."/>
            <person name="Wang J."/>
            <person name="Peng C."/>
            <person name="Meng J."/>
            <person name="Yang L."/>
            <person name="Liu J."/>
            <person name="Wen B."/>
            <person name="Zhang N."/>
            <person name="Huang Z."/>
            <person name="Zhu Q."/>
            <person name="Feng Y."/>
            <person name="Mount A."/>
            <person name="Hedgecock D."/>
            <person name="Xu Z."/>
            <person name="Liu Y."/>
            <person name="Domazet-Loso T."/>
            <person name="Du Y."/>
            <person name="Sun X."/>
            <person name="Zhang S."/>
            <person name="Liu B."/>
            <person name="Cheng P."/>
            <person name="Jiang X."/>
            <person name="Li J."/>
            <person name="Fan D."/>
            <person name="Wang W."/>
            <person name="Fu W."/>
            <person name="Wang T."/>
            <person name="Wang B."/>
            <person name="Zhang J."/>
            <person name="Peng Z."/>
            <person name="Li Y."/>
            <person name="Li N."/>
            <person name="Wang J."/>
            <person name="Chen M."/>
            <person name="He Y."/>
            <person name="Tan F."/>
            <person name="Song X."/>
            <person name="Zheng Q."/>
            <person name="Huang R."/>
            <person name="Yang H."/>
            <person name="Du X."/>
            <person name="Chen L."/>
            <person name="Yang M."/>
            <person name="Gaffney P.M."/>
            <person name="Wang S."/>
            <person name="Luo L."/>
            <person name="She Z."/>
            <person name="Ming Y."/>
            <person name="Huang W."/>
            <person name="Zhang S."/>
            <person name="Huang B."/>
            <person name="Zhang Y."/>
            <person name="Qu T."/>
            <person name="Ni P."/>
            <person name="Miao G."/>
            <person name="Wang J."/>
            <person name="Wang Q."/>
            <person name="Steinberg C.E."/>
            <person name="Wang H."/>
            <person name="Li N."/>
            <person name="Qian L."/>
            <person name="Zhang G."/>
            <person name="Li Y."/>
            <person name="Yang H."/>
            <person name="Liu X."/>
            <person name="Wang J."/>
            <person name="Yin Y."/>
            <person name="Wang J."/>
        </authorList>
    </citation>
    <scope>NUCLEOTIDE SEQUENCE [LARGE SCALE GENOMIC DNA]</scope>
    <source>
        <strain evidence="1">05x7-T-G4-1.051#20</strain>
    </source>
</reference>
<accession>K1R2P8</accession>
<sequence>MKTFNNHDASHCSVLKYKLTKDGARAATAMTSFVRLLPLCKKIIPGIECAICVEYCLGAPYRPLPGFLRWVARYFWSDDDTLFQFDVQKVVINGEA</sequence>
<evidence type="ECO:0000313" key="1">
    <source>
        <dbReference type="EMBL" id="EKC37824.1"/>
    </source>
</evidence>
<proteinExistence type="predicted"/>
<name>K1R2P8_MAGGI</name>
<dbReference type="InParanoid" id="K1R2P8"/>
<organism evidence="1">
    <name type="scientific">Magallana gigas</name>
    <name type="common">Pacific oyster</name>
    <name type="synonym">Crassostrea gigas</name>
    <dbReference type="NCBI Taxonomy" id="29159"/>
    <lineage>
        <taxon>Eukaryota</taxon>
        <taxon>Metazoa</taxon>
        <taxon>Spiralia</taxon>
        <taxon>Lophotrochozoa</taxon>
        <taxon>Mollusca</taxon>
        <taxon>Bivalvia</taxon>
        <taxon>Autobranchia</taxon>
        <taxon>Pteriomorphia</taxon>
        <taxon>Ostreida</taxon>
        <taxon>Ostreoidea</taxon>
        <taxon>Ostreidae</taxon>
        <taxon>Magallana</taxon>
    </lineage>
</organism>
<gene>
    <name evidence="1" type="ORF">CGI_10017646</name>
</gene>
<dbReference type="HOGENOM" id="CLU_2361758_0_0_1"/>
<dbReference type="AlphaFoldDB" id="K1R2P8"/>
<protein>
    <submittedName>
        <fullName evidence="1">Uncharacterized protein</fullName>
    </submittedName>
</protein>